<comment type="caution">
    <text evidence="2">The sequence shown here is derived from an EMBL/GenBank/DDBJ whole genome shotgun (WGS) entry which is preliminary data.</text>
</comment>
<organism evidence="2 3">
    <name type="scientific">Aldrovandia affinis</name>
    <dbReference type="NCBI Taxonomy" id="143900"/>
    <lineage>
        <taxon>Eukaryota</taxon>
        <taxon>Metazoa</taxon>
        <taxon>Chordata</taxon>
        <taxon>Craniata</taxon>
        <taxon>Vertebrata</taxon>
        <taxon>Euteleostomi</taxon>
        <taxon>Actinopterygii</taxon>
        <taxon>Neopterygii</taxon>
        <taxon>Teleostei</taxon>
        <taxon>Notacanthiformes</taxon>
        <taxon>Halosauridae</taxon>
        <taxon>Aldrovandia</taxon>
    </lineage>
</organism>
<keyword evidence="3" id="KW-1185">Reference proteome</keyword>
<accession>A0AAD7RMN8</accession>
<gene>
    <name evidence="2" type="ORF">AAFF_G00165240</name>
</gene>
<evidence type="ECO:0000256" key="1">
    <source>
        <dbReference type="SAM" id="MobiDB-lite"/>
    </source>
</evidence>
<dbReference type="EMBL" id="JAINUG010000220">
    <property type="protein sequence ID" value="KAJ8386927.1"/>
    <property type="molecule type" value="Genomic_DNA"/>
</dbReference>
<sequence length="142" mass="15323">MPSLSAPTPGCVKFSCGSERVTFKPGGRRTRFLRKMGRAAPTRSAGPARARTNQQPATLPTARKGTFTDDLHKLVDNWARDAMNLSQGKRGPKQAPPPASQSHTYDVRTRSAGQPSACQDPVRIWLSLCYGGGGDPYTPLTL</sequence>
<feature type="region of interest" description="Disordered" evidence="1">
    <location>
        <begin position="35"/>
        <end position="65"/>
    </location>
</feature>
<protein>
    <submittedName>
        <fullName evidence="2">Uncharacterized protein</fullName>
    </submittedName>
</protein>
<feature type="region of interest" description="Disordered" evidence="1">
    <location>
        <begin position="81"/>
        <end position="116"/>
    </location>
</feature>
<dbReference type="Proteomes" id="UP001221898">
    <property type="component" value="Unassembled WGS sequence"/>
</dbReference>
<evidence type="ECO:0000313" key="2">
    <source>
        <dbReference type="EMBL" id="KAJ8386927.1"/>
    </source>
</evidence>
<dbReference type="AlphaFoldDB" id="A0AAD7RMN8"/>
<reference evidence="2" key="1">
    <citation type="journal article" date="2023" name="Science">
        <title>Genome structures resolve the early diversification of teleost fishes.</title>
        <authorList>
            <person name="Parey E."/>
            <person name="Louis A."/>
            <person name="Montfort J."/>
            <person name="Bouchez O."/>
            <person name="Roques C."/>
            <person name="Iampietro C."/>
            <person name="Lluch J."/>
            <person name="Castinel A."/>
            <person name="Donnadieu C."/>
            <person name="Desvignes T."/>
            <person name="Floi Bucao C."/>
            <person name="Jouanno E."/>
            <person name="Wen M."/>
            <person name="Mejri S."/>
            <person name="Dirks R."/>
            <person name="Jansen H."/>
            <person name="Henkel C."/>
            <person name="Chen W.J."/>
            <person name="Zahm M."/>
            <person name="Cabau C."/>
            <person name="Klopp C."/>
            <person name="Thompson A.W."/>
            <person name="Robinson-Rechavi M."/>
            <person name="Braasch I."/>
            <person name="Lecointre G."/>
            <person name="Bobe J."/>
            <person name="Postlethwait J.H."/>
            <person name="Berthelot C."/>
            <person name="Roest Crollius H."/>
            <person name="Guiguen Y."/>
        </authorList>
    </citation>
    <scope>NUCLEOTIDE SEQUENCE</scope>
    <source>
        <strain evidence="2">NC1722</strain>
    </source>
</reference>
<proteinExistence type="predicted"/>
<evidence type="ECO:0000313" key="3">
    <source>
        <dbReference type="Proteomes" id="UP001221898"/>
    </source>
</evidence>
<name>A0AAD7RMN8_9TELE</name>